<evidence type="ECO:0000256" key="1">
    <source>
        <dbReference type="SAM" id="Phobius"/>
    </source>
</evidence>
<dbReference type="STRING" id="1004.SAMN05661012_02191"/>
<evidence type="ECO:0000313" key="2">
    <source>
        <dbReference type="EMBL" id="SFW50727.1"/>
    </source>
</evidence>
<name>A0A1K1PSX1_9BACT</name>
<reference evidence="3 5" key="2">
    <citation type="submission" date="2023-11" db="EMBL/GenBank/DDBJ databases">
        <title>MicrobeMod: A computational toolkit for identifying prokaryotic methylation and restriction-modification with nanopore sequencing.</title>
        <authorList>
            <person name="Crits-Christoph A."/>
            <person name="Kang S.C."/>
            <person name="Lee H."/>
            <person name="Ostrov N."/>
        </authorList>
    </citation>
    <scope>NUCLEOTIDE SEQUENCE [LARGE SCALE GENOMIC DNA]</scope>
    <source>
        <strain evidence="3 5">ATCC 23090</strain>
    </source>
</reference>
<keyword evidence="1" id="KW-1133">Transmembrane helix</keyword>
<dbReference type="EMBL" id="FPIZ01000006">
    <property type="protein sequence ID" value="SFW50727.1"/>
    <property type="molecule type" value="Genomic_DNA"/>
</dbReference>
<evidence type="ECO:0000313" key="3">
    <source>
        <dbReference type="EMBL" id="WQG92765.1"/>
    </source>
</evidence>
<evidence type="ECO:0008006" key="6">
    <source>
        <dbReference type="Google" id="ProtNLM"/>
    </source>
</evidence>
<dbReference type="SUPFAM" id="SSF52151">
    <property type="entry name" value="FabD/lysophospholipase-like"/>
    <property type="match status" value="1"/>
</dbReference>
<dbReference type="RefSeq" id="WP_072359830.1">
    <property type="nucleotide sequence ID" value="NZ_CP139972.1"/>
</dbReference>
<feature type="transmembrane region" description="Helical" evidence="1">
    <location>
        <begin position="135"/>
        <end position="157"/>
    </location>
</feature>
<dbReference type="OrthoDB" id="1488930at2"/>
<organism evidence="2 4">
    <name type="scientific">Chitinophaga sancti</name>
    <dbReference type="NCBI Taxonomy" id="1004"/>
    <lineage>
        <taxon>Bacteria</taxon>
        <taxon>Pseudomonadati</taxon>
        <taxon>Bacteroidota</taxon>
        <taxon>Chitinophagia</taxon>
        <taxon>Chitinophagales</taxon>
        <taxon>Chitinophagaceae</taxon>
        <taxon>Chitinophaga</taxon>
    </lineage>
</organism>
<keyword evidence="1" id="KW-0812">Transmembrane</keyword>
<evidence type="ECO:0000313" key="4">
    <source>
        <dbReference type="Proteomes" id="UP000183788"/>
    </source>
</evidence>
<evidence type="ECO:0000313" key="5">
    <source>
        <dbReference type="Proteomes" id="UP001326715"/>
    </source>
</evidence>
<dbReference type="EMBL" id="CP140154">
    <property type="protein sequence ID" value="WQG92765.1"/>
    <property type="molecule type" value="Genomic_DNA"/>
</dbReference>
<feature type="transmembrane region" description="Helical" evidence="1">
    <location>
        <begin position="45"/>
        <end position="66"/>
    </location>
</feature>
<sequence>MEKLLDLLKSFAGFLFYHYKGLYNELNKARDHVPLRFMISDFVSVLRSCGMFVTLHVVALLVFTVLPQGRDVLLIVVEEIAVQHHVGNLLWLLGGAFIWSVVSEYGSRYAIYVTDHSGKSLSNERVQWRKAVQKTIAQTSLLMPYFILLLGFVINYIGENTLTPNQRYWGFGIPMGCMLLLVNLVARAYFLDDKKDGPDEITMNPKSGELVSKKPSGIMSFMRLPKQEMEWCNKLIGIYNDYVFQLRKPSNFSDNINGRYEDFTEQFLNLSPAAQSEFLKDPTKMPPETVVPASFVPSPTGMIQDDKPDTMYRWIYQIPLKFYKQLHLQLKIIALTSLSIFFIVSVLPIRYYEKIGAPGLVIFAFACWIGIYSGLLYVDYALLRRKPFSLRLTLTVVLILSSLLNNDHPVRYDSESNYDRRPLMSTHFDNWFEQYKAEGDHRYFFSWVKDTAGKPVPKYPVIFVCAEGGALRTGAFTSLMLSFLQESLANAQDSVYKKLHPDTAKGAEIIQPVVSHPFNFKRAIYAYSGVSGGSLGIAFFNAIAYLTPDSLHKVDSLTNMTNLFFQQDYLSPVIGKMFYGDLINLLLPFQIPVFDRAAALEKGWESGYRRVVTPDASNIFSDNFQKLYTAKNTLPALFINTTEVETGLQCWMTNVRPDSTMLLSQRRDLFNKKIRGGIRYSTVVNFSTRFPLFSPGGNLKQDDETKYHYVDGGYVENTGTATMLEVLQTLKLKSRAFRDGEVVPFVFVLNFSDSREADTKNLSFGNELSEILAGIYDTRAGRSAMAMDELRHYTEDELHGKVIQLCIGKSGSQVPLNWVLSTNSLNNLKIDIRDKWEHREFNDLRNLYILNKDVRWDY</sequence>
<reference evidence="2 4" key="1">
    <citation type="submission" date="2016-11" db="EMBL/GenBank/DDBJ databases">
        <authorList>
            <person name="Jaros S."/>
            <person name="Januszkiewicz K."/>
            <person name="Wedrychowicz H."/>
        </authorList>
    </citation>
    <scope>NUCLEOTIDE SEQUENCE [LARGE SCALE GENOMIC DNA]</scope>
    <source>
        <strain evidence="2 4">DSM 784</strain>
    </source>
</reference>
<dbReference type="Proteomes" id="UP000183788">
    <property type="component" value="Unassembled WGS sequence"/>
</dbReference>
<feature type="transmembrane region" description="Helical" evidence="1">
    <location>
        <begin position="355"/>
        <end position="376"/>
    </location>
</feature>
<keyword evidence="1" id="KW-0472">Membrane</keyword>
<feature type="transmembrane region" description="Helical" evidence="1">
    <location>
        <begin position="86"/>
        <end position="102"/>
    </location>
</feature>
<keyword evidence="5" id="KW-1185">Reference proteome</keyword>
<dbReference type="InterPro" id="IPR016035">
    <property type="entry name" value="Acyl_Trfase/lysoPLipase"/>
</dbReference>
<dbReference type="Proteomes" id="UP001326715">
    <property type="component" value="Chromosome"/>
</dbReference>
<accession>A0A1K1PSX1</accession>
<feature type="transmembrane region" description="Helical" evidence="1">
    <location>
        <begin position="330"/>
        <end position="349"/>
    </location>
</feature>
<feature type="transmembrane region" description="Helical" evidence="1">
    <location>
        <begin position="169"/>
        <end position="190"/>
    </location>
</feature>
<dbReference type="AlphaFoldDB" id="A0A1K1PSX1"/>
<proteinExistence type="predicted"/>
<gene>
    <name evidence="2" type="ORF">SAMN05661012_02191</name>
    <name evidence="3" type="ORF">SR876_14700</name>
</gene>
<protein>
    <recommendedName>
        <fullName evidence="6">Patatin-like phospholipase</fullName>
    </recommendedName>
</protein>